<dbReference type="HOGENOM" id="CLU_756420_0_0_1"/>
<gene>
    <name evidence="1" type="ORF">M378DRAFT_12013</name>
</gene>
<protein>
    <submittedName>
        <fullName evidence="1">Uncharacterized protein</fullName>
    </submittedName>
</protein>
<keyword evidence="2" id="KW-1185">Reference proteome</keyword>
<evidence type="ECO:0000313" key="2">
    <source>
        <dbReference type="Proteomes" id="UP000054549"/>
    </source>
</evidence>
<name>A0A0C2WPJ5_AMAMK</name>
<accession>A0A0C2WPJ5</accession>
<dbReference type="Proteomes" id="UP000054549">
    <property type="component" value="Unassembled WGS sequence"/>
</dbReference>
<reference evidence="1 2" key="1">
    <citation type="submission" date="2014-04" db="EMBL/GenBank/DDBJ databases">
        <title>Evolutionary Origins and Diversification of the Mycorrhizal Mutualists.</title>
        <authorList>
            <consortium name="DOE Joint Genome Institute"/>
            <consortium name="Mycorrhizal Genomics Consortium"/>
            <person name="Kohler A."/>
            <person name="Kuo A."/>
            <person name="Nagy L.G."/>
            <person name="Floudas D."/>
            <person name="Copeland A."/>
            <person name="Barry K.W."/>
            <person name="Cichocki N."/>
            <person name="Veneault-Fourrey C."/>
            <person name="LaButti K."/>
            <person name="Lindquist E.A."/>
            <person name="Lipzen A."/>
            <person name="Lundell T."/>
            <person name="Morin E."/>
            <person name="Murat C."/>
            <person name="Riley R."/>
            <person name="Ohm R."/>
            <person name="Sun H."/>
            <person name="Tunlid A."/>
            <person name="Henrissat B."/>
            <person name="Grigoriev I.V."/>
            <person name="Hibbett D.S."/>
            <person name="Martin F."/>
        </authorList>
    </citation>
    <scope>NUCLEOTIDE SEQUENCE [LARGE SCALE GENOMIC DNA]</scope>
    <source>
        <strain evidence="1 2">Koide BX008</strain>
    </source>
</reference>
<proteinExistence type="predicted"/>
<evidence type="ECO:0000313" key="1">
    <source>
        <dbReference type="EMBL" id="KIL63562.1"/>
    </source>
</evidence>
<dbReference type="EMBL" id="KN818257">
    <property type="protein sequence ID" value="KIL63562.1"/>
    <property type="molecule type" value="Genomic_DNA"/>
</dbReference>
<dbReference type="AlphaFoldDB" id="A0A0C2WPJ5"/>
<sequence length="366" mass="41406">MHRGGLRSDHRFIFYIAHTQRSRSQTALKLFHISTAVWQFGFKIIDGTTLLTLDIAAHTFTDSTTADQYQQRQARGIIDCSAAVLNSAYADHQFDLTSVASKMERPCGDDLKICEPYIDRTAREWLEAILTTESSAPYLAYPTDLVFKYRGLRLTWGQFRGRRVAKKSIEDHGVDGPCTGVASYYFHCMCVQLKSTSMVTIRRWERAGLVKGVCNCSLSPVIENSYILLVAAIAGAVPSPLREVNFRWITRGDDPGDGEHVEKGDRLHEGGLRSSASIFCSRTARRLFSDAIVTFSIYLTREQHIGYSPLMDQRQRDVRDYGRVVSVIGDRVCTSTRKEVEDHKRVVKGIFKELQCRHTHSSVKMP</sequence>
<dbReference type="InParanoid" id="A0A0C2WPJ5"/>
<organism evidence="1 2">
    <name type="scientific">Amanita muscaria (strain Koide BX008)</name>
    <dbReference type="NCBI Taxonomy" id="946122"/>
    <lineage>
        <taxon>Eukaryota</taxon>
        <taxon>Fungi</taxon>
        <taxon>Dikarya</taxon>
        <taxon>Basidiomycota</taxon>
        <taxon>Agaricomycotina</taxon>
        <taxon>Agaricomycetes</taxon>
        <taxon>Agaricomycetidae</taxon>
        <taxon>Agaricales</taxon>
        <taxon>Pluteineae</taxon>
        <taxon>Amanitaceae</taxon>
        <taxon>Amanita</taxon>
    </lineage>
</organism>